<keyword evidence="5" id="KW-1185">Reference proteome</keyword>
<evidence type="ECO:0000256" key="1">
    <source>
        <dbReference type="ARBA" id="ARBA00022729"/>
    </source>
</evidence>
<accession>A0ABT1BZU3</accession>
<evidence type="ECO:0000313" key="4">
    <source>
        <dbReference type="EMBL" id="MCO6026602.1"/>
    </source>
</evidence>
<dbReference type="InterPro" id="IPR008979">
    <property type="entry name" value="Galactose-bd-like_sf"/>
</dbReference>
<dbReference type="InterPro" id="IPR054593">
    <property type="entry name" value="Beta-mannosidase-like_N2"/>
</dbReference>
<dbReference type="CDD" id="cd03143">
    <property type="entry name" value="A4_beta-galactosidase_middle_domain"/>
    <property type="match status" value="1"/>
</dbReference>
<gene>
    <name evidence="4" type="ORF">NG821_12280</name>
</gene>
<keyword evidence="2 4" id="KW-0378">Hydrolase</keyword>
<evidence type="ECO:0000313" key="5">
    <source>
        <dbReference type="Proteomes" id="UP001204015"/>
    </source>
</evidence>
<comment type="caution">
    <text evidence="4">The sequence shown here is derived from an EMBL/GenBank/DDBJ whole genome shotgun (WGS) entry which is preliminary data.</text>
</comment>
<dbReference type="Pfam" id="PF22666">
    <property type="entry name" value="Glyco_hydro_2_N2"/>
    <property type="match status" value="1"/>
</dbReference>
<name>A0ABT1BZU3_9BACT</name>
<dbReference type="PANTHER" id="PTHR43817">
    <property type="entry name" value="GLYCOSYL HYDROLASE"/>
    <property type="match status" value="1"/>
</dbReference>
<dbReference type="EMBL" id="JAMXLY010000085">
    <property type="protein sequence ID" value="MCO6026602.1"/>
    <property type="molecule type" value="Genomic_DNA"/>
</dbReference>
<dbReference type="Gene3D" id="2.60.120.260">
    <property type="entry name" value="Galactose-binding domain-like"/>
    <property type="match status" value="1"/>
</dbReference>
<reference evidence="4 5" key="1">
    <citation type="submission" date="2022-06" db="EMBL/GenBank/DDBJ databases">
        <title>A taxonomic note on the genus Prevotella: Description of four novel genera and emended description of the genera Hallella and Xylanibacter.</title>
        <authorList>
            <person name="Hitch T.C.A."/>
        </authorList>
    </citation>
    <scope>NUCLEOTIDE SEQUENCE [LARGE SCALE GENOMIC DNA]</scope>
    <source>
        <strain evidence="4 5">DSM 100619</strain>
    </source>
</reference>
<dbReference type="GO" id="GO:0016787">
    <property type="term" value="F:hydrolase activity"/>
    <property type="evidence" value="ECO:0007669"/>
    <property type="project" value="UniProtKB-KW"/>
</dbReference>
<protein>
    <submittedName>
        <fullName evidence="4">Glycoside hydrolase family 2</fullName>
    </submittedName>
</protein>
<dbReference type="PANTHER" id="PTHR43817:SF1">
    <property type="entry name" value="HYDROLASE, FAMILY 43, PUTATIVE (AFU_ORTHOLOGUE AFUA_3G01660)-RELATED"/>
    <property type="match status" value="1"/>
</dbReference>
<evidence type="ECO:0000259" key="3">
    <source>
        <dbReference type="Pfam" id="PF22666"/>
    </source>
</evidence>
<dbReference type="Proteomes" id="UP001204015">
    <property type="component" value="Unassembled WGS sequence"/>
</dbReference>
<dbReference type="RefSeq" id="WP_252761951.1">
    <property type="nucleotide sequence ID" value="NZ_JAMXLY010000085.1"/>
</dbReference>
<proteinExistence type="predicted"/>
<keyword evidence="1" id="KW-0732">Signal</keyword>
<sequence>MEKNLGFRLLWIFLLVVECLFAKTNNDDSFRLDAGYFRNIPATQPLAVYWYWMSDNISKDGVVKDLYAMKRAGITRAYIGNIGGQGVPYGKVGFMSPEWWEILHTALKTATKLGIEIGIFNGPGWSQSGGPWVKPSESMRYLASSHITVKGPQTLSVTLPKVGKNAQDVKILAYPEMEKHCTFFPLQKLSEASVVDLRSPTPAVVRSLTIQMTPVPHRTDAELFVKEKGSYRLISKFVIDRSRAAINVGFCPYAPVVISIPEIKGSEFRLVIDKKCAGMIQDVKLSDVPRVERYPEKTLAKMWQTPHPMFYDYLWRKQPESTNGCGVVPIDKVLDITRNMNSDGILSWKVPEGNWNIIRLVMIPTGQTNSPASPEATGLEVDKMSECHVRSHFNAFLGEILRRIPSVDRKTFKVVVEDSYETGGQNWTDSMITNFKKSYGYDPIPYLPVFLGVVVGSEDQSDRFLWDVRRLIADEVAYKYVGGLRKVSHEHGLTTWLENYGHWGFPAEFLQYGGQSDEVAGEFWSEGDLGNIENRAASSCAHIYGKQKVWAESFTCGGPDFTRYPAILKPRGDRFFTEGINSTLLHLYIEQPDERVPGINAPFGNEFNRHNTWFPHLDVFAKYLKRCNYMLQQGQYVADVAYFIGEDVPKMTGICDPPLPRGYSFDYINSEVLLLDATVQNGLLTLKSGMQYCVLVLPHVSTMRPEILRKIRELVRGGLTIVGPAPECSPSLQDYPEADREVRTIAREMWNPLKNFSDSFFRYGKGRIYTGHTTMEKVLRDLDVLPDFSCSPCSDSLLFIHCRLSQGSVYFISNQSGKAQNFTASFRVKGFRPELWNPQTAEIRLLPNYKESSQMTHVPLKLQPFESAFIVFRHLSSHSVGQKEANFPSGTLQLQIRGPWKVSFPVHRGGPTEAITFDSLSDWINNKDERIRYFSGEATYMTSFEMNQLSASETYLDLGRVMVMAKVRLNGHDVGGVWTCPYRVNITKYLKKGRNELEVMVVNDWMNRLIRDKALPEKERITWQTHSELKSDTPLQSSGLLGPVEIRSYRYYMLQK</sequence>
<evidence type="ECO:0000256" key="2">
    <source>
        <dbReference type="ARBA" id="ARBA00022801"/>
    </source>
</evidence>
<dbReference type="NCBIfam" id="NF045579">
    <property type="entry name" value="rhamnoside_JR"/>
    <property type="match status" value="1"/>
</dbReference>
<dbReference type="Pfam" id="PF17132">
    <property type="entry name" value="Glyco_hydro_106"/>
    <property type="match status" value="1"/>
</dbReference>
<dbReference type="SUPFAM" id="SSF49785">
    <property type="entry name" value="Galactose-binding domain-like"/>
    <property type="match status" value="1"/>
</dbReference>
<feature type="domain" description="Beta-mannosidase-like galactose-binding" evidence="3">
    <location>
        <begin position="928"/>
        <end position="1016"/>
    </location>
</feature>
<organism evidence="4 5">
    <name type="scientific">Segatella cerevisiae</name>
    <dbReference type="NCBI Taxonomy" id="2053716"/>
    <lineage>
        <taxon>Bacteria</taxon>
        <taxon>Pseudomonadati</taxon>
        <taxon>Bacteroidota</taxon>
        <taxon>Bacteroidia</taxon>
        <taxon>Bacteroidales</taxon>
        <taxon>Prevotellaceae</taxon>
        <taxon>Segatella</taxon>
    </lineage>
</organism>